<dbReference type="EMBL" id="CADCTS010000325">
    <property type="protein sequence ID" value="CAA9314373.1"/>
    <property type="molecule type" value="Genomic_DNA"/>
</dbReference>
<evidence type="ECO:0000313" key="2">
    <source>
        <dbReference type="EMBL" id="CAA9314373.1"/>
    </source>
</evidence>
<reference evidence="2" key="1">
    <citation type="submission" date="2020-02" db="EMBL/GenBank/DDBJ databases">
        <authorList>
            <person name="Meier V. D."/>
        </authorList>
    </citation>
    <scope>NUCLEOTIDE SEQUENCE</scope>
    <source>
        <strain evidence="2">AVDCRST_MAG48</strain>
    </source>
</reference>
<sequence length="104" mass="11106">GVGEIWGRGHGRGTRGLRHLDHRGARGHGRAEPAALRASRPAHPGADGGRHPPLQPRRRHPARPDHRPAGPRPQPGGRGHGARPGGRPRRGPARRRRAGTAAEL</sequence>
<feature type="non-terminal residue" evidence="2">
    <location>
        <position position="1"/>
    </location>
</feature>
<evidence type="ECO:0000256" key="1">
    <source>
        <dbReference type="SAM" id="MobiDB-lite"/>
    </source>
</evidence>
<dbReference type="AlphaFoldDB" id="A0A6J4KT08"/>
<organism evidence="2">
    <name type="scientific">uncultured Friedmanniella sp</name>
    <dbReference type="NCBI Taxonomy" id="335381"/>
    <lineage>
        <taxon>Bacteria</taxon>
        <taxon>Bacillati</taxon>
        <taxon>Actinomycetota</taxon>
        <taxon>Actinomycetes</taxon>
        <taxon>Propionibacteriales</taxon>
        <taxon>Nocardioidaceae</taxon>
        <taxon>Friedmanniella</taxon>
        <taxon>environmental samples</taxon>
    </lineage>
</organism>
<name>A0A6J4KT08_9ACTN</name>
<feature type="non-terminal residue" evidence="2">
    <location>
        <position position="104"/>
    </location>
</feature>
<feature type="compositionally biased region" description="Basic residues" evidence="1">
    <location>
        <begin position="86"/>
        <end position="98"/>
    </location>
</feature>
<proteinExistence type="predicted"/>
<gene>
    <name evidence="2" type="ORF">AVDCRST_MAG48-2268</name>
</gene>
<protein>
    <submittedName>
        <fullName evidence="2">Transcriptional regulator, MerR family</fullName>
    </submittedName>
</protein>
<accession>A0A6J4KT08</accession>
<feature type="region of interest" description="Disordered" evidence="1">
    <location>
        <begin position="1"/>
        <end position="104"/>
    </location>
</feature>